<dbReference type="GO" id="GO:0036158">
    <property type="term" value="P:outer dynein arm assembly"/>
    <property type="evidence" value="ECO:0007669"/>
    <property type="project" value="TreeGrafter"/>
</dbReference>
<dbReference type="SUPFAM" id="SSF48371">
    <property type="entry name" value="ARM repeat"/>
    <property type="match status" value="1"/>
</dbReference>
<evidence type="ECO:0000313" key="3">
    <source>
        <dbReference type="EMBL" id="CAH3997867.1"/>
    </source>
</evidence>
<evidence type="ECO:0000259" key="1">
    <source>
        <dbReference type="Pfam" id="PF24573"/>
    </source>
</evidence>
<dbReference type="Pfam" id="PF25757">
    <property type="entry name" value="TPR_DNAAF5"/>
    <property type="match status" value="1"/>
</dbReference>
<dbReference type="GO" id="GO:0045505">
    <property type="term" value="F:dynein intermediate chain binding"/>
    <property type="evidence" value="ECO:0007669"/>
    <property type="project" value="TreeGrafter"/>
</dbReference>
<feature type="domain" description="Dynein axonemal assembly factor 5 HEAT-repeat" evidence="1">
    <location>
        <begin position="318"/>
        <end position="506"/>
    </location>
</feature>
<feature type="domain" description="Dynein axonemal assembly factor 5 TPR repeats" evidence="2">
    <location>
        <begin position="23"/>
        <end position="308"/>
    </location>
</feature>
<name>A0A9P0X431_PIEBR</name>
<evidence type="ECO:0008006" key="5">
    <source>
        <dbReference type="Google" id="ProtNLM"/>
    </source>
</evidence>
<dbReference type="InterPro" id="IPR011989">
    <property type="entry name" value="ARM-like"/>
</dbReference>
<dbReference type="GO" id="GO:0003341">
    <property type="term" value="P:cilium movement"/>
    <property type="evidence" value="ECO:0007669"/>
    <property type="project" value="TreeGrafter"/>
</dbReference>
<dbReference type="InterPro" id="IPR052623">
    <property type="entry name" value="DAAF5"/>
</dbReference>
<dbReference type="Proteomes" id="UP001152562">
    <property type="component" value="Unassembled WGS sequence"/>
</dbReference>
<dbReference type="Pfam" id="PF24573">
    <property type="entry name" value="HEAT_DAAF5"/>
    <property type="match status" value="1"/>
</dbReference>
<sequence length="906" mass="102817">MTGHINRLQDNPRAALEQHITTLQSESKLERKHALQNIYEEIFENPQNSDCDLTVVFPDIYAYVLKSFLDESEACREKAIGIMSNFIQHLPLNDYYLTYILPVIVRRIGCPEIVEESEEIRLVLIELVHVIIDKYKGTHLLSSFINDFTSILAKTSTDPFPKVKLEACECIILITKILQRDFHFQSESYVKPVLSNFAHQHFRVRVASIRAIGAIVLSGNAKCFELSITPMAEKLFDENTQVRLQVTLEVGNWMLSYRDRYSFWHRMIPLLLTSLSDMMADVRETATKLWTDIGLQYLEENEEDLKKKTDFLKDVPTHYPDVKRPNLGCRVLVQTNIGKIVPAIGREMEGWQADARLRSSQLLCWLLLCAEEGSTQHANTVVRTLHRGASDDDQRVIQEIKRASELFGYFITPDTWWPLLEAEVDSWSALFVIANILKGSQRDLVKGKVMKELCKEMADPDRCRVRKPKYQKNLLQVCDALMDLCKDDCSAIAEDLFTINFTVYAMPVDDNMQFMALSNLDKLRTIEKCNSLTSLYECHIRRVLSDITSDALTWTLLTPDRCLLECILIHSGSAMGTQLHLIAPLLRECLAVPKVDPEVKLKIFTALSNVLLQRETNFRKCEPEKLEAFLRIVIQEILLPNLVWSPGRTAEAVRTAAVACLCAALQDNDKGDGDKQEVSLFPTKESLEPFLEELVPLLAGLVDDNSALTRQHSLRAVCSLASRAKQKDCFTVEMLHKLYFVALKRLDDSNDKVRSFAVQTLCVLFKCRPPLYNSEVFSAHIDALFSAMLIHLDDTDEGFRKEMLDALLTLSDIDPCLLMKKVKTNIHLYRNKAAYEKLTSHLENVKNFFRRVNIKAGLAPGTWQGTSVGGSQKIGMSGALGCLELWAASVFGVSGKCSRTSFEKKV</sequence>
<reference evidence="3" key="1">
    <citation type="submission" date="2022-05" db="EMBL/GenBank/DDBJ databases">
        <authorList>
            <person name="Okamura Y."/>
        </authorList>
    </citation>
    <scope>NUCLEOTIDE SEQUENCE</scope>
</reference>
<proteinExistence type="predicted"/>
<dbReference type="PANTHER" id="PTHR16216:SF2">
    <property type="entry name" value="DYNEIN AXONEMAL ASSEMBLY FACTOR 5"/>
    <property type="match status" value="1"/>
</dbReference>
<keyword evidence="4" id="KW-1185">Reference proteome</keyword>
<dbReference type="GO" id="GO:0036159">
    <property type="term" value="P:inner dynein arm assembly"/>
    <property type="evidence" value="ECO:0007669"/>
    <property type="project" value="TreeGrafter"/>
</dbReference>
<dbReference type="GO" id="GO:0005737">
    <property type="term" value="C:cytoplasm"/>
    <property type="evidence" value="ECO:0007669"/>
    <property type="project" value="TreeGrafter"/>
</dbReference>
<dbReference type="PANTHER" id="PTHR16216">
    <property type="entry name" value="DYNEIN ASSEMBLY FACTOR 5, AXONEMAL"/>
    <property type="match status" value="1"/>
</dbReference>
<accession>A0A9P0X431</accession>
<gene>
    <name evidence="3" type="ORF">PIBRA_LOCUS2455</name>
</gene>
<dbReference type="AlphaFoldDB" id="A0A9P0X431"/>
<dbReference type="Gene3D" id="1.25.10.10">
    <property type="entry name" value="Leucine-rich Repeat Variant"/>
    <property type="match status" value="2"/>
</dbReference>
<organism evidence="3 4">
    <name type="scientific">Pieris brassicae</name>
    <name type="common">White butterfly</name>
    <name type="synonym">Large white butterfly</name>
    <dbReference type="NCBI Taxonomy" id="7116"/>
    <lineage>
        <taxon>Eukaryota</taxon>
        <taxon>Metazoa</taxon>
        <taxon>Ecdysozoa</taxon>
        <taxon>Arthropoda</taxon>
        <taxon>Hexapoda</taxon>
        <taxon>Insecta</taxon>
        <taxon>Pterygota</taxon>
        <taxon>Neoptera</taxon>
        <taxon>Endopterygota</taxon>
        <taxon>Lepidoptera</taxon>
        <taxon>Glossata</taxon>
        <taxon>Ditrysia</taxon>
        <taxon>Papilionoidea</taxon>
        <taxon>Pieridae</taxon>
        <taxon>Pierinae</taxon>
        <taxon>Pieris</taxon>
    </lineage>
</organism>
<evidence type="ECO:0000259" key="2">
    <source>
        <dbReference type="Pfam" id="PF25757"/>
    </source>
</evidence>
<protein>
    <recommendedName>
        <fullName evidence="5">TOG domain-containing protein</fullName>
    </recommendedName>
</protein>
<dbReference type="InterPro" id="IPR056497">
    <property type="entry name" value="HEAT_DAAF5"/>
</dbReference>
<dbReference type="EMBL" id="CALOZG010000003">
    <property type="protein sequence ID" value="CAH3997867.1"/>
    <property type="molecule type" value="Genomic_DNA"/>
</dbReference>
<dbReference type="InterPro" id="IPR016024">
    <property type="entry name" value="ARM-type_fold"/>
</dbReference>
<dbReference type="InterPro" id="IPR057978">
    <property type="entry name" value="TPR_DAAF5"/>
</dbReference>
<comment type="caution">
    <text evidence="3">The sequence shown here is derived from an EMBL/GenBank/DDBJ whole genome shotgun (WGS) entry which is preliminary data.</text>
</comment>
<evidence type="ECO:0000313" key="4">
    <source>
        <dbReference type="Proteomes" id="UP001152562"/>
    </source>
</evidence>